<keyword evidence="3" id="KW-1185">Reference proteome</keyword>
<accession>A0A7J7J843</accession>
<proteinExistence type="predicted"/>
<comment type="caution">
    <text evidence="2">The sequence shown here is derived from an EMBL/GenBank/DDBJ whole genome shotgun (WGS) entry which is preliminary data.</text>
</comment>
<sequence length="89" mass="10209">MRHLLFFSLQVLFSIVLLWDPDDDISGVSEQLERLEVGGLALSDTLGLENENSAKNQQSQLHIQRNLSMQILSLWNEIVQQNNLFVGNW</sequence>
<protein>
    <submittedName>
        <fullName evidence="2">Uncharacterized protein</fullName>
    </submittedName>
</protein>
<feature type="chain" id="PRO_5029672403" evidence="1">
    <location>
        <begin position="19"/>
        <end position="89"/>
    </location>
</feature>
<evidence type="ECO:0000313" key="2">
    <source>
        <dbReference type="EMBL" id="KAF6021558.1"/>
    </source>
</evidence>
<dbReference type="Proteomes" id="UP000593567">
    <property type="component" value="Unassembled WGS sequence"/>
</dbReference>
<organism evidence="2 3">
    <name type="scientific">Bugula neritina</name>
    <name type="common">Brown bryozoan</name>
    <name type="synonym">Sertularia neritina</name>
    <dbReference type="NCBI Taxonomy" id="10212"/>
    <lineage>
        <taxon>Eukaryota</taxon>
        <taxon>Metazoa</taxon>
        <taxon>Spiralia</taxon>
        <taxon>Lophotrochozoa</taxon>
        <taxon>Bryozoa</taxon>
        <taxon>Gymnolaemata</taxon>
        <taxon>Cheilostomatida</taxon>
        <taxon>Flustrina</taxon>
        <taxon>Buguloidea</taxon>
        <taxon>Bugulidae</taxon>
        <taxon>Bugula</taxon>
    </lineage>
</organism>
<reference evidence="2" key="1">
    <citation type="submission" date="2020-06" db="EMBL/GenBank/DDBJ databases">
        <title>Draft genome of Bugula neritina, a colonial animal packing powerful symbionts and potential medicines.</title>
        <authorList>
            <person name="Rayko M."/>
        </authorList>
    </citation>
    <scope>NUCLEOTIDE SEQUENCE [LARGE SCALE GENOMIC DNA]</scope>
    <source>
        <strain evidence="2">Kwan_BN1</strain>
    </source>
</reference>
<evidence type="ECO:0000256" key="1">
    <source>
        <dbReference type="SAM" id="SignalP"/>
    </source>
</evidence>
<dbReference type="AlphaFoldDB" id="A0A7J7J843"/>
<name>A0A7J7J843_BUGNE</name>
<keyword evidence="1" id="KW-0732">Signal</keyword>
<feature type="signal peptide" evidence="1">
    <location>
        <begin position="1"/>
        <end position="18"/>
    </location>
</feature>
<evidence type="ECO:0000313" key="3">
    <source>
        <dbReference type="Proteomes" id="UP000593567"/>
    </source>
</evidence>
<dbReference type="EMBL" id="VXIV02003007">
    <property type="protein sequence ID" value="KAF6021558.1"/>
    <property type="molecule type" value="Genomic_DNA"/>
</dbReference>
<gene>
    <name evidence="2" type="ORF">EB796_020134</name>
</gene>